<reference evidence="2 3" key="1">
    <citation type="submission" date="2016-10" db="EMBL/GenBank/DDBJ databases">
        <authorList>
            <person name="de Groot N.N."/>
        </authorList>
    </citation>
    <scope>NUCLEOTIDE SEQUENCE [LARGE SCALE GENOMIC DNA]</scope>
    <source>
        <strain evidence="2 3">IBRC-M10015</strain>
    </source>
</reference>
<dbReference type="InterPro" id="IPR040493">
    <property type="entry name" value="DUF5518"/>
</dbReference>
<evidence type="ECO:0000313" key="3">
    <source>
        <dbReference type="Proteomes" id="UP000198856"/>
    </source>
</evidence>
<accession>A0A1G8XGE1</accession>
<keyword evidence="3" id="KW-1185">Reference proteome</keyword>
<feature type="transmembrane region" description="Helical" evidence="1">
    <location>
        <begin position="131"/>
        <end position="157"/>
    </location>
</feature>
<dbReference type="Proteomes" id="UP000198856">
    <property type="component" value="Unassembled WGS sequence"/>
</dbReference>
<evidence type="ECO:0000256" key="1">
    <source>
        <dbReference type="SAM" id="Phobius"/>
    </source>
</evidence>
<keyword evidence="1" id="KW-0472">Membrane</keyword>
<dbReference type="Pfam" id="PF17647">
    <property type="entry name" value="DUF5518"/>
    <property type="match status" value="1"/>
</dbReference>
<gene>
    <name evidence="2" type="ORF">SAMN05216226_11135</name>
</gene>
<dbReference type="RefSeq" id="WP_092703251.1">
    <property type="nucleotide sequence ID" value="NZ_FNFC01000011.1"/>
</dbReference>
<feature type="transmembrane region" description="Helical" evidence="1">
    <location>
        <begin position="205"/>
        <end position="233"/>
    </location>
</feature>
<organism evidence="2 3">
    <name type="scientific">Halovenus aranensis</name>
    <dbReference type="NCBI Taxonomy" id="890420"/>
    <lineage>
        <taxon>Archaea</taxon>
        <taxon>Methanobacteriati</taxon>
        <taxon>Methanobacteriota</taxon>
        <taxon>Stenosarchaea group</taxon>
        <taxon>Halobacteria</taxon>
        <taxon>Halobacteriales</taxon>
        <taxon>Haloarculaceae</taxon>
        <taxon>Halovenus</taxon>
    </lineage>
</organism>
<name>A0A1G8XGE1_9EURY</name>
<keyword evidence="1" id="KW-0812">Transmembrane</keyword>
<protein>
    <submittedName>
        <fullName evidence="2">Uncharacterized protein</fullName>
    </submittedName>
</protein>
<proteinExistence type="predicted"/>
<keyword evidence="1" id="KW-1133">Transmembrane helix</keyword>
<dbReference type="AlphaFoldDB" id="A0A1G8XGE1"/>
<sequence>MSQTEFDAADTGGEPTDSNAIPEAVDWLLGGLIALGGLLLLFAGTVLTTVVGRNELVEAIDEGDTLTVGSTELTRAEAIDVSEAVVSWVGVGLLVTGGALVLFALAYVFVRRRDTRRSERGEATSSYYANAVRGSVVTVFFSFVGFSAVLGGGLAGYLEGGDSDQSVSVGGVAGLLSALPALVIAVFTLIGLFAGLRDIGQTGPLAVAAIGMALAVLIYTGINATLGALGGYVGGRLAE</sequence>
<feature type="transmembrane region" description="Helical" evidence="1">
    <location>
        <begin position="85"/>
        <end position="110"/>
    </location>
</feature>
<feature type="transmembrane region" description="Helical" evidence="1">
    <location>
        <begin position="169"/>
        <end position="193"/>
    </location>
</feature>
<evidence type="ECO:0000313" key="2">
    <source>
        <dbReference type="EMBL" id="SDJ89025.1"/>
    </source>
</evidence>
<dbReference type="EMBL" id="FNFC01000011">
    <property type="protein sequence ID" value="SDJ89025.1"/>
    <property type="molecule type" value="Genomic_DNA"/>
</dbReference>
<feature type="transmembrane region" description="Helical" evidence="1">
    <location>
        <begin position="27"/>
        <end position="47"/>
    </location>
</feature>
<dbReference type="STRING" id="890420.SAMN05216226_11135"/>